<dbReference type="Pfam" id="PF04669">
    <property type="entry name" value="PBDC1"/>
    <property type="match status" value="1"/>
</dbReference>
<dbReference type="PANTHER" id="PTHR13410">
    <property type="entry name" value="PROTEIN PBDC1"/>
    <property type="match status" value="1"/>
</dbReference>
<dbReference type="GO" id="GO:0005737">
    <property type="term" value="C:cytoplasm"/>
    <property type="evidence" value="ECO:0007669"/>
    <property type="project" value="TreeGrafter"/>
</dbReference>
<dbReference type="InterPro" id="IPR023139">
    <property type="entry name" value="PBDC1-like_dom_sf"/>
</dbReference>
<reference evidence="2" key="1">
    <citation type="journal article" date="2017" name="Curr. Biol.">
        <title>Genome architecture and evolution of a unichromosomal asexual nematode.</title>
        <authorList>
            <person name="Fradin H."/>
            <person name="Zegar C."/>
            <person name="Gutwein M."/>
            <person name="Lucas J."/>
            <person name="Kovtun M."/>
            <person name="Corcoran D."/>
            <person name="Baugh L.R."/>
            <person name="Kiontke K."/>
            <person name="Gunsalus K."/>
            <person name="Fitch D.H."/>
            <person name="Piano F."/>
        </authorList>
    </citation>
    <scope>NUCLEOTIDE SEQUENCE [LARGE SCALE GENOMIC DNA]</scope>
    <source>
        <strain evidence="2">PF1309</strain>
    </source>
</reference>
<comment type="caution">
    <text evidence="2">The sequence shown here is derived from an EMBL/GenBank/DDBJ whole genome shotgun (WGS) entry which is preliminary data.</text>
</comment>
<evidence type="ECO:0000313" key="3">
    <source>
        <dbReference type="Proteomes" id="UP000218231"/>
    </source>
</evidence>
<evidence type="ECO:0000313" key="2">
    <source>
        <dbReference type="EMBL" id="PAV91303.1"/>
    </source>
</evidence>
<dbReference type="STRING" id="2018661.A0A2A2LYV8"/>
<feature type="domain" description="Polysaccharide biosynthesis" evidence="1">
    <location>
        <begin position="19"/>
        <end position="146"/>
    </location>
</feature>
<sequence>MDDEIDYGDASKYINDESIEMAWAVKAAERANVHINLLMSCNTESLKLNNRQEQIQQAFREDFPNLDVKNVTEVELKQGEMREKWRQFCEKFKDVEDYSLGTLMRMDAAQAYSEKNSIVVPKTNVFQIIWLAIESTRNAEGLNERLKPSIAEDHKQNSAQL</sequence>
<dbReference type="InterPro" id="IPR008476">
    <property type="entry name" value="PBDC1_metazoa/fungi"/>
</dbReference>
<keyword evidence="3" id="KW-1185">Reference proteome</keyword>
<dbReference type="EMBL" id="LIAE01006324">
    <property type="protein sequence ID" value="PAV91303.1"/>
    <property type="molecule type" value="Genomic_DNA"/>
</dbReference>
<name>A0A2A2LYV8_9BILA</name>
<evidence type="ECO:0000259" key="1">
    <source>
        <dbReference type="Pfam" id="PF04669"/>
    </source>
</evidence>
<proteinExistence type="predicted"/>
<dbReference type="AlphaFoldDB" id="A0A2A2LYV8"/>
<organism evidence="2 3">
    <name type="scientific">Diploscapter pachys</name>
    <dbReference type="NCBI Taxonomy" id="2018661"/>
    <lineage>
        <taxon>Eukaryota</taxon>
        <taxon>Metazoa</taxon>
        <taxon>Ecdysozoa</taxon>
        <taxon>Nematoda</taxon>
        <taxon>Chromadorea</taxon>
        <taxon>Rhabditida</taxon>
        <taxon>Rhabditina</taxon>
        <taxon>Rhabditomorpha</taxon>
        <taxon>Rhabditoidea</taxon>
        <taxon>Rhabditidae</taxon>
        <taxon>Diploscapter</taxon>
    </lineage>
</organism>
<dbReference type="OrthoDB" id="10248897at2759"/>
<dbReference type="InterPro" id="IPR021148">
    <property type="entry name" value="Polysacc_synth_dom"/>
</dbReference>
<protein>
    <recommendedName>
        <fullName evidence="1">Polysaccharide biosynthesis domain-containing protein</fullName>
    </recommendedName>
</protein>
<accession>A0A2A2LYV8</accession>
<dbReference type="Proteomes" id="UP000218231">
    <property type="component" value="Unassembled WGS sequence"/>
</dbReference>
<dbReference type="Gene3D" id="1.10.3560.10">
    <property type="entry name" value="yst0336 like domain"/>
    <property type="match status" value="1"/>
</dbReference>
<dbReference type="PANTHER" id="PTHR13410:SF9">
    <property type="entry name" value="PROTEIN PBDC1"/>
    <property type="match status" value="1"/>
</dbReference>
<gene>
    <name evidence="2" type="ORF">WR25_21895</name>
</gene>